<evidence type="ECO:0000313" key="2">
    <source>
        <dbReference type="EMBL" id="KHA60167.1"/>
    </source>
</evidence>
<gene>
    <name evidence="2" type="ORF">NL53_13815</name>
</gene>
<name>A0ABR4Y9L0_9VIBR</name>
<keyword evidence="3" id="KW-1185">Reference proteome</keyword>
<dbReference type="Pfam" id="PF07386">
    <property type="entry name" value="DUF1499"/>
    <property type="match status" value="1"/>
</dbReference>
<dbReference type="InterPro" id="IPR010865">
    <property type="entry name" value="DUF1499"/>
</dbReference>
<reference evidence="2 3" key="1">
    <citation type="submission" date="2014-10" db="EMBL/GenBank/DDBJ databases">
        <title>Genome sequencing of Vibrio variabilis T01.</title>
        <authorList>
            <person name="Chan K.-G."/>
            <person name="Mohamad N.I."/>
        </authorList>
    </citation>
    <scope>NUCLEOTIDE SEQUENCE [LARGE SCALE GENOMIC DNA]</scope>
    <source>
        <strain evidence="2 3">T01</strain>
    </source>
</reference>
<feature type="chain" id="PRO_5046107143" description="DUF1499 domain-containing protein" evidence="1">
    <location>
        <begin position="24"/>
        <end position="142"/>
    </location>
</feature>
<evidence type="ECO:0000313" key="3">
    <source>
        <dbReference type="Proteomes" id="UP000030520"/>
    </source>
</evidence>
<evidence type="ECO:0008006" key="4">
    <source>
        <dbReference type="Google" id="ProtNLM"/>
    </source>
</evidence>
<accession>A0ABR4Y9L0</accession>
<keyword evidence="1" id="KW-0732">Signal</keyword>
<dbReference type="PIRSF" id="PIRSF026426">
    <property type="entry name" value="DUF1499"/>
    <property type="match status" value="1"/>
</dbReference>
<dbReference type="PROSITE" id="PS51257">
    <property type="entry name" value="PROKAR_LIPOPROTEIN"/>
    <property type="match status" value="1"/>
</dbReference>
<dbReference type="PANTHER" id="PTHR34801">
    <property type="entry name" value="EXPRESSED PROTEIN"/>
    <property type="match status" value="1"/>
</dbReference>
<protein>
    <recommendedName>
        <fullName evidence="4">DUF1499 domain-containing protein</fullName>
    </recommendedName>
</protein>
<dbReference type="Proteomes" id="UP000030520">
    <property type="component" value="Unassembled WGS sequence"/>
</dbReference>
<organism evidence="2 3">
    <name type="scientific">Vibrio variabilis</name>
    <dbReference type="NCBI Taxonomy" id="990271"/>
    <lineage>
        <taxon>Bacteria</taxon>
        <taxon>Pseudomonadati</taxon>
        <taxon>Pseudomonadota</taxon>
        <taxon>Gammaproteobacteria</taxon>
        <taxon>Vibrionales</taxon>
        <taxon>Vibrionaceae</taxon>
        <taxon>Vibrio</taxon>
    </lineage>
</organism>
<dbReference type="EMBL" id="JRWM01000018">
    <property type="protein sequence ID" value="KHA60167.1"/>
    <property type="molecule type" value="Genomic_DNA"/>
</dbReference>
<evidence type="ECO:0000256" key="1">
    <source>
        <dbReference type="SAM" id="SignalP"/>
    </source>
</evidence>
<comment type="caution">
    <text evidence="2">The sequence shown here is derived from an EMBL/GenBank/DDBJ whole genome shotgun (WGS) entry which is preliminary data.</text>
</comment>
<dbReference type="RefSeq" id="WP_038215712.1">
    <property type="nucleotide sequence ID" value="NZ_JRWM01000018.1"/>
</dbReference>
<dbReference type="PANTHER" id="PTHR34801:SF6">
    <property type="entry name" value="SLL1620 PROTEIN"/>
    <property type="match status" value="1"/>
</dbReference>
<feature type="signal peptide" evidence="1">
    <location>
        <begin position="1"/>
        <end position="23"/>
    </location>
</feature>
<sequence>MKKAALLSIAMLGLTACSQGVQTMTDRTASPCGDKPNCVSTQDNREKYQLSPFVITSNTSIDSIEAAALQISGAKTAVKEDNYLRIECTSKIMRFVDDLELRIEGDRLLVRSESRVGYSDFGVNRKRAEQLRELLKAEKLIQ</sequence>
<proteinExistence type="predicted"/>